<dbReference type="PRINTS" id="PR00033">
    <property type="entry name" value="HTHASNC"/>
</dbReference>
<dbReference type="AlphaFoldDB" id="A0A1T4V3S3"/>
<dbReference type="PRINTS" id="PR00598">
    <property type="entry name" value="HTHMARR"/>
</dbReference>
<evidence type="ECO:0000313" key="5">
    <source>
        <dbReference type="EMBL" id="SKA59568.1"/>
    </source>
</evidence>
<keyword evidence="1" id="KW-0805">Transcription regulation</keyword>
<sequence>MIDKNNQNNRFYMALYRLGHLNYQELVPELSKTETVIFHCMLEKEDGICDNSKDKDNIKIKMSELANKIGISTQSLSRMVKGLEEKGYLRREVDEEDRRNTYVCFTAKGKELSDEIHDKYLKLFKSVTQHIGQDKLIELGLRMDELVDVIEEELRKYTEK</sequence>
<dbReference type="InterPro" id="IPR036388">
    <property type="entry name" value="WH-like_DNA-bd_sf"/>
</dbReference>
<evidence type="ECO:0000313" key="6">
    <source>
        <dbReference type="Proteomes" id="UP000190814"/>
    </source>
</evidence>
<evidence type="ECO:0000256" key="3">
    <source>
        <dbReference type="ARBA" id="ARBA00023163"/>
    </source>
</evidence>
<dbReference type="SMART" id="SM00347">
    <property type="entry name" value="HTH_MARR"/>
    <property type="match status" value="1"/>
</dbReference>
<evidence type="ECO:0000256" key="2">
    <source>
        <dbReference type="ARBA" id="ARBA00023125"/>
    </source>
</evidence>
<dbReference type="InterPro" id="IPR039422">
    <property type="entry name" value="MarR/SlyA-like"/>
</dbReference>
<protein>
    <submittedName>
        <fullName evidence="5">DNA-binding transcriptional regulator, MarR family</fullName>
    </submittedName>
</protein>
<gene>
    <name evidence="5" type="ORF">SAMN02745111_00024</name>
</gene>
<dbReference type="PANTHER" id="PTHR33164">
    <property type="entry name" value="TRANSCRIPTIONAL REGULATOR, MARR FAMILY"/>
    <property type="match status" value="1"/>
</dbReference>
<dbReference type="InterPro" id="IPR000835">
    <property type="entry name" value="HTH_MarR-typ"/>
</dbReference>
<dbReference type="InterPro" id="IPR036390">
    <property type="entry name" value="WH_DNA-bd_sf"/>
</dbReference>
<organism evidence="5 6">
    <name type="scientific">Eubacterium uniforme</name>
    <dbReference type="NCBI Taxonomy" id="39495"/>
    <lineage>
        <taxon>Bacteria</taxon>
        <taxon>Bacillati</taxon>
        <taxon>Bacillota</taxon>
        <taxon>Clostridia</taxon>
        <taxon>Eubacteriales</taxon>
        <taxon>Eubacteriaceae</taxon>
        <taxon>Eubacterium</taxon>
    </lineage>
</organism>
<dbReference type="GO" id="GO:0003700">
    <property type="term" value="F:DNA-binding transcription factor activity"/>
    <property type="evidence" value="ECO:0007669"/>
    <property type="project" value="InterPro"/>
</dbReference>
<keyword evidence="6" id="KW-1185">Reference proteome</keyword>
<dbReference type="Gene3D" id="1.10.10.10">
    <property type="entry name" value="Winged helix-like DNA-binding domain superfamily/Winged helix DNA-binding domain"/>
    <property type="match status" value="1"/>
</dbReference>
<evidence type="ECO:0000256" key="1">
    <source>
        <dbReference type="ARBA" id="ARBA00023015"/>
    </source>
</evidence>
<keyword evidence="3" id="KW-0804">Transcription</keyword>
<name>A0A1T4V3S3_9FIRM</name>
<dbReference type="OrthoDB" id="1955856at2"/>
<dbReference type="PANTHER" id="PTHR33164:SF99">
    <property type="entry name" value="MARR FAMILY REGULATORY PROTEIN"/>
    <property type="match status" value="1"/>
</dbReference>
<keyword evidence="2 5" id="KW-0238">DNA-binding</keyword>
<dbReference type="RefSeq" id="WP_078764925.1">
    <property type="nucleotide sequence ID" value="NZ_FUXZ01000002.1"/>
</dbReference>
<dbReference type="Proteomes" id="UP000190814">
    <property type="component" value="Unassembled WGS sequence"/>
</dbReference>
<dbReference type="STRING" id="39495.SAMN02745111_00024"/>
<dbReference type="PROSITE" id="PS01117">
    <property type="entry name" value="HTH_MARR_1"/>
    <property type="match status" value="1"/>
</dbReference>
<accession>A0A1T4V3S3</accession>
<reference evidence="5 6" key="1">
    <citation type="submission" date="2017-02" db="EMBL/GenBank/DDBJ databases">
        <authorList>
            <person name="Peterson S.W."/>
        </authorList>
    </citation>
    <scope>NUCLEOTIDE SEQUENCE [LARGE SCALE GENOMIC DNA]</scope>
    <source>
        <strain evidence="5 6">ATCC 35992</strain>
    </source>
</reference>
<dbReference type="PROSITE" id="PS50995">
    <property type="entry name" value="HTH_MARR_2"/>
    <property type="match status" value="1"/>
</dbReference>
<dbReference type="EMBL" id="FUXZ01000002">
    <property type="protein sequence ID" value="SKA59568.1"/>
    <property type="molecule type" value="Genomic_DNA"/>
</dbReference>
<dbReference type="InterPro" id="IPR023187">
    <property type="entry name" value="Tscrpt_reg_MarR-type_CS"/>
</dbReference>
<dbReference type="SUPFAM" id="SSF46785">
    <property type="entry name" value="Winged helix' DNA-binding domain"/>
    <property type="match status" value="1"/>
</dbReference>
<dbReference type="GO" id="GO:0043565">
    <property type="term" value="F:sequence-specific DNA binding"/>
    <property type="evidence" value="ECO:0007669"/>
    <property type="project" value="InterPro"/>
</dbReference>
<dbReference type="Pfam" id="PF01047">
    <property type="entry name" value="MarR"/>
    <property type="match status" value="1"/>
</dbReference>
<proteinExistence type="predicted"/>
<feature type="domain" description="HTH marR-type" evidence="4">
    <location>
        <begin position="8"/>
        <end position="155"/>
    </location>
</feature>
<dbReference type="InterPro" id="IPR000485">
    <property type="entry name" value="AsnC-type_HTH_dom"/>
</dbReference>
<dbReference type="GO" id="GO:0006950">
    <property type="term" value="P:response to stress"/>
    <property type="evidence" value="ECO:0007669"/>
    <property type="project" value="TreeGrafter"/>
</dbReference>
<evidence type="ECO:0000259" key="4">
    <source>
        <dbReference type="PROSITE" id="PS50995"/>
    </source>
</evidence>